<dbReference type="SUPFAM" id="SSF103473">
    <property type="entry name" value="MFS general substrate transporter"/>
    <property type="match status" value="1"/>
</dbReference>
<keyword evidence="8" id="KW-0926">Vacuole</keyword>
<dbReference type="PANTHER" id="PTHR10981:SF0">
    <property type="entry name" value="BATTENIN"/>
    <property type="match status" value="1"/>
</dbReference>
<reference evidence="9 10" key="1">
    <citation type="submission" date="2016-03" db="EMBL/GenBank/DDBJ databases">
        <title>How can Kluyveromyces marxianus grow so fast - potential evolutionary course in Saccharomyces Complex revealed by comparative genomics.</title>
        <authorList>
            <person name="Mo W."/>
            <person name="Lu W."/>
            <person name="Yang X."/>
            <person name="Qi J."/>
            <person name="Lv H."/>
        </authorList>
    </citation>
    <scope>NUCLEOTIDE SEQUENCE [LARGE SCALE GENOMIC DNA]</scope>
    <source>
        <strain evidence="9 10">FIM1</strain>
    </source>
</reference>
<comment type="subcellular location">
    <subcellularLocation>
        <location evidence="1">Endomembrane system</location>
        <topology evidence="1">Multi-pass membrane protein</topology>
    </subcellularLocation>
    <subcellularLocation>
        <location evidence="8">Vacuole membrane</location>
        <topology evidence="8">Multi-pass membrane protein</topology>
    </subcellularLocation>
</comment>
<dbReference type="InterPro" id="IPR003492">
    <property type="entry name" value="Battenin_disease_Cln3"/>
</dbReference>
<feature type="transmembrane region" description="Helical" evidence="8">
    <location>
        <begin position="260"/>
        <end position="278"/>
    </location>
</feature>
<evidence type="ECO:0000256" key="4">
    <source>
        <dbReference type="ARBA" id="ARBA00022692"/>
    </source>
</evidence>
<evidence type="ECO:0000256" key="6">
    <source>
        <dbReference type="ARBA" id="ARBA00022989"/>
    </source>
</evidence>
<evidence type="ECO:0000313" key="9">
    <source>
        <dbReference type="EMBL" id="QGN16446.1"/>
    </source>
</evidence>
<dbReference type="Proteomes" id="UP000422736">
    <property type="component" value="Chromosome 5"/>
</dbReference>
<keyword evidence="10" id="KW-1185">Reference proteome</keyword>
<name>A0ABX6EX94_KLUMA</name>
<comment type="similarity">
    <text evidence="2 8">Belongs to the battenin family.</text>
</comment>
<evidence type="ECO:0000256" key="3">
    <source>
        <dbReference type="ARBA" id="ARBA00022448"/>
    </source>
</evidence>
<dbReference type="InterPro" id="IPR036259">
    <property type="entry name" value="MFS_trans_sf"/>
</dbReference>
<keyword evidence="6 8" id="KW-1133">Transmembrane helix</keyword>
<keyword evidence="4 8" id="KW-0812">Transmembrane</keyword>
<evidence type="ECO:0000313" key="10">
    <source>
        <dbReference type="Proteomes" id="UP000422736"/>
    </source>
</evidence>
<evidence type="ECO:0000256" key="7">
    <source>
        <dbReference type="ARBA" id="ARBA00023136"/>
    </source>
</evidence>
<dbReference type="PANTHER" id="PTHR10981">
    <property type="entry name" value="BATTENIN"/>
    <property type="match status" value="1"/>
</dbReference>
<feature type="transmembrane region" description="Helical" evidence="8">
    <location>
        <begin position="317"/>
        <end position="342"/>
    </location>
</feature>
<evidence type="ECO:0000256" key="2">
    <source>
        <dbReference type="ARBA" id="ARBA00007467"/>
    </source>
</evidence>
<protein>
    <recommendedName>
        <fullName evidence="8">Protein BTN</fullName>
    </recommendedName>
</protein>
<accession>A0ABX6EX94</accession>
<evidence type="ECO:0000256" key="8">
    <source>
        <dbReference type="RuleBase" id="RU361113"/>
    </source>
</evidence>
<dbReference type="InterPro" id="IPR018460">
    <property type="entry name" value="Battenin_disease_Cln3_subgr"/>
</dbReference>
<keyword evidence="5" id="KW-0029">Amino-acid transport</keyword>
<sequence length="394" mass="45002">MNFEWSREKRTFLYFWLFGLINNILYVVILSAASDIIGPSLPKSIVLLFDIMPSFLIKLSAPFFIHKIHYDKRIPVLIILSVFGIMLVSTRKLWLCLPGIVLASLSSGFGEITFLQLTHFFGSRSLTGWSSGTGGAGIVGSFSYLLLTTFLRLNIQVSLMLYALLPFFFLLYFNVNDEIYASQDYQSLEVPIEEDGIASSEDPIQILKPDHWHHTLKRLSQLVVPYMIPLSTVYLFEYLINQGVAPTLLFPIDKTPFVKYRDIYVTYGTLYQLGVFVSRTWGHLLPVKNLYVFSILQFINLAVTICQSYFYFTHSMWLLMIIIFYEGLIGGSSYVNCFMNILKNVDPKEREFSLGSVSISDSSGTLIAAFLGIYLEPTLCKHQIDTGRPWCRME</sequence>
<dbReference type="PRINTS" id="PR01315">
    <property type="entry name" value="BATTENIN"/>
</dbReference>
<dbReference type="EMBL" id="CP015058">
    <property type="protein sequence ID" value="QGN16446.1"/>
    <property type="molecule type" value="Genomic_DNA"/>
</dbReference>
<feature type="transmembrane region" description="Helical" evidence="8">
    <location>
        <begin position="290"/>
        <end position="311"/>
    </location>
</feature>
<feature type="transmembrane region" description="Helical" evidence="8">
    <location>
        <begin position="12"/>
        <end position="33"/>
    </location>
</feature>
<dbReference type="Gene3D" id="1.20.1250.20">
    <property type="entry name" value="MFS general substrate transporter like domains"/>
    <property type="match status" value="1"/>
</dbReference>
<gene>
    <name evidence="9" type="primary">BTN1</name>
    <name evidence="9" type="ORF">FIM1_3159</name>
</gene>
<feature type="transmembrane region" description="Helical" evidence="8">
    <location>
        <begin position="153"/>
        <end position="173"/>
    </location>
</feature>
<evidence type="ECO:0000256" key="1">
    <source>
        <dbReference type="ARBA" id="ARBA00004127"/>
    </source>
</evidence>
<organism evidence="9 10">
    <name type="scientific">Kluyveromyces marxianus</name>
    <name type="common">Yeast</name>
    <name type="synonym">Candida kefyr</name>
    <dbReference type="NCBI Taxonomy" id="4911"/>
    <lineage>
        <taxon>Eukaryota</taxon>
        <taxon>Fungi</taxon>
        <taxon>Dikarya</taxon>
        <taxon>Ascomycota</taxon>
        <taxon>Saccharomycotina</taxon>
        <taxon>Saccharomycetes</taxon>
        <taxon>Saccharomycetales</taxon>
        <taxon>Saccharomycetaceae</taxon>
        <taxon>Kluyveromyces</taxon>
    </lineage>
</organism>
<dbReference type="PIRSF" id="PIRSF015974">
    <property type="entry name" value="CLN3_BTN1"/>
    <property type="match status" value="1"/>
</dbReference>
<proteinExistence type="inferred from homology"/>
<dbReference type="Pfam" id="PF02487">
    <property type="entry name" value="CLN3"/>
    <property type="match status" value="1"/>
</dbReference>
<feature type="transmembrane region" description="Helical" evidence="8">
    <location>
        <begin position="45"/>
        <end position="64"/>
    </location>
</feature>
<keyword evidence="3" id="KW-0813">Transport</keyword>
<feature type="transmembrane region" description="Helical" evidence="8">
    <location>
        <begin position="128"/>
        <end position="147"/>
    </location>
</feature>
<feature type="transmembrane region" description="Helical" evidence="8">
    <location>
        <begin position="100"/>
        <end position="121"/>
    </location>
</feature>
<keyword evidence="7 8" id="KW-0472">Membrane</keyword>
<evidence type="ECO:0000256" key="5">
    <source>
        <dbReference type="ARBA" id="ARBA00022970"/>
    </source>
</evidence>